<dbReference type="PANTHER" id="PTHR21568:SF0">
    <property type="entry name" value="TRNA PSEUDOURIDINE SYNTHASE PUS10"/>
    <property type="match status" value="1"/>
</dbReference>
<dbReference type="Gene3D" id="3.30.70.2510">
    <property type="match status" value="1"/>
</dbReference>
<dbReference type="SUPFAM" id="SSF55120">
    <property type="entry name" value="Pseudouridine synthase"/>
    <property type="match status" value="1"/>
</dbReference>
<proteinExistence type="inferred from homology"/>
<evidence type="ECO:0000259" key="8">
    <source>
        <dbReference type="Pfam" id="PF21238"/>
    </source>
</evidence>
<dbReference type="InterPro" id="IPR020103">
    <property type="entry name" value="PsdUridine_synth_cat_dom_sf"/>
</dbReference>
<name>A0A2R5GW51_9STRA</name>
<dbReference type="GO" id="GO:0031119">
    <property type="term" value="P:tRNA pseudouridine synthesis"/>
    <property type="evidence" value="ECO:0007669"/>
    <property type="project" value="UniProtKB-ARBA"/>
</dbReference>
<evidence type="ECO:0000256" key="4">
    <source>
        <dbReference type="ARBA" id="ARBA00023235"/>
    </source>
</evidence>
<dbReference type="InterPro" id="IPR039894">
    <property type="entry name" value="Pus10-like"/>
</dbReference>
<dbReference type="EMBL" id="BEYU01000126">
    <property type="protein sequence ID" value="GBG32641.1"/>
    <property type="molecule type" value="Genomic_DNA"/>
</dbReference>
<evidence type="ECO:0000256" key="1">
    <source>
        <dbReference type="ARBA" id="ARBA00009652"/>
    </source>
</evidence>
<dbReference type="PANTHER" id="PTHR21568">
    <property type="entry name" value="TRNA PSEUDOURIDINE SYNTHASE PUS10"/>
    <property type="match status" value="1"/>
</dbReference>
<evidence type="ECO:0000313" key="9">
    <source>
        <dbReference type="EMBL" id="GBG32641.1"/>
    </source>
</evidence>
<dbReference type="GO" id="GO:0160148">
    <property type="term" value="F:tRNA pseudouridine(55) synthase activity"/>
    <property type="evidence" value="ECO:0007669"/>
    <property type="project" value="UniProtKB-EC"/>
</dbReference>
<dbReference type="FunFam" id="3.30.70.2510:FF:000001">
    <property type="entry name" value="tRNA pseudouridine synthase Pus10"/>
    <property type="match status" value="1"/>
</dbReference>
<accession>A0A2R5GW51</accession>
<dbReference type="AlphaFoldDB" id="A0A2R5GW51"/>
<comment type="caution">
    <text evidence="9">The sequence shown here is derived from an EMBL/GenBank/DDBJ whole genome shotgun (WGS) entry which is preliminary data.</text>
</comment>
<dbReference type="OrthoDB" id="271937at2759"/>
<dbReference type="GO" id="GO:0003723">
    <property type="term" value="F:RNA binding"/>
    <property type="evidence" value="ECO:0007669"/>
    <property type="project" value="InterPro"/>
</dbReference>
<organism evidence="9 10">
    <name type="scientific">Hondaea fermentalgiana</name>
    <dbReference type="NCBI Taxonomy" id="2315210"/>
    <lineage>
        <taxon>Eukaryota</taxon>
        <taxon>Sar</taxon>
        <taxon>Stramenopiles</taxon>
        <taxon>Bigyra</taxon>
        <taxon>Labyrinthulomycetes</taxon>
        <taxon>Thraustochytrida</taxon>
        <taxon>Thraustochytriidae</taxon>
        <taxon>Hondaea</taxon>
    </lineage>
</organism>
<evidence type="ECO:0000256" key="2">
    <source>
        <dbReference type="ARBA" id="ARBA00012787"/>
    </source>
</evidence>
<dbReference type="InterPro" id="IPR048741">
    <property type="entry name" value="Pus10-like_C"/>
</dbReference>
<evidence type="ECO:0000256" key="6">
    <source>
        <dbReference type="ARBA" id="ARBA00079393"/>
    </source>
</evidence>
<keyword evidence="10" id="KW-1185">Reference proteome</keyword>
<dbReference type="Proteomes" id="UP000241890">
    <property type="component" value="Unassembled WGS sequence"/>
</dbReference>
<evidence type="ECO:0000313" key="10">
    <source>
        <dbReference type="Proteomes" id="UP000241890"/>
    </source>
</evidence>
<dbReference type="Pfam" id="PF21238">
    <property type="entry name" value="Pus10_C"/>
    <property type="match status" value="1"/>
</dbReference>
<evidence type="ECO:0000256" key="7">
    <source>
        <dbReference type="ARBA" id="ARBA00083669"/>
    </source>
</evidence>
<protein>
    <recommendedName>
        <fullName evidence="2">tRNA pseudouridine(55) synthase</fullName>
        <ecNumber evidence="2">5.4.99.25</ecNumber>
    </recommendedName>
    <alternativeName>
        <fullName evidence="7">tRNA pseudouridine 55 synthase</fullName>
    </alternativeName>
    <alternativeName>
        <fullName evidence="5">tRNA pseudouridylate synthase</fullName>
    </alternativeName>
    <alternativeName>
        <fullName evidence="6">tRNA-uridine isomerase</fullName>
    </alternativeName>
</protein>
<reference evidence="9 10" key="1">
    <citation type="submission" date="2017-12" db="EMBL/GenBank/DDBJ databases">
        <title>Sequencing, de novo assembly and annotation of complete genome of a new Thraustochytrid species, strain FCC1311.</title>
        <authorList>
            <person name="Sedici K."/>
            <person name="Godart F."/>
            <person name="Aiese Cigliano R."/>
            <person name="Sanseverino W."/>
            <person name="Barakat M."/>
            <person name="Ortet P."/>
            <person name="Marechal E."/>
            <person name="Cagnac O."/>
            <person name="Amato A."/>
        </authorList>
    </citation>
    <scope>NUCLEOTIDE SEQUENCE [LARGE SCALE GENOMIC DNA]</scope>
</reference>
<dbReference type="FunFam" id="3.30.70.3190:FF:000001">
    <property type="entry name" value="tRNA pseudouridine synthase Pus10"/>
    <property type="match status" value="1"/>
</dbReference>
<feature type="domain" description="Pus10-like C-terminal" evidence="8">
    <location>
        <begin position="215"/>
        <end position="443"/>
    </location>
</feature>
<keyword evidence="4" id="KW-0413">Isomerase</keyword>
<evidence type="ECO:0000256" key="5">
    <source>
        <dbReference type="ARBA" id="ARBA00075270"/>
    </source>
</evidence>
<keyword evidence="3" id="KW-0819">tRNA processing</keyword>
<dbReference type="NCBIfam" id="TIGR01213">
    <property type="entry name" value="pseudo_Pus10arc"/>
    <property type="match status" value="1"/>
</dbReference>
<comment type="similarity">
    <text evidence="1">Belongs to the pseudouridine synthase Pus10 family.</text>
</comment>
<dbReference type="InParanoid" id="A0A2R5GW51"/>
<dbReference type="EC" id="5.4.99.25" evidence="2"/>
<sequence length="447" mass="49081">MTATCGVACGDSASATSASGVCGTCLGLRSPGTAEKAADLVAQALRAHRDATTKQRGANQEQEQVEQHRYALEISVPASQMLWSDLSDAESFGDSHLAKTDVAAAFKSVVREKLREKLRENDGIVLDTEAQVTARLSVRHDASDEAARALLIAEKLGPSRKRKRGEADLLSRARLTELVGRLKRQSGSTGPDNFIPSHFEDACAMDVSLTRAPIFVQGRYRKLARGVSQTPWLLKNNPAPSVESLIAPALKERSGATSFKFHSAGREDIDVRMLGGGRPFVVELENASRIPTQQELVDIQEEHINKDPEGRVEVLDLVVADRTCMDRLREGALSKKKQYTCLVWTASPMRPKDLHKLDAVKDLVVSQRTPIRVLHRRSALDRAKVIHSCACEYINSHFFILRLVASAGTYIKEFVHGDFGRTCPSVGSLLSCEADILQLDVEELIYT</sequence>
<dbReference type="Gene3D" id="3.30.70.3190">
    <property type="match status" value="1"/>
</dbReference>
<gene>
    <name evidence="9" type="ORF">FCC1311_088662</name>
</gene>
<evidence type="ECO:0000256" key="3">
    <source>
        <dbReference type="ARBA" id="ARBA00022694"/>
    </source>
</evidence>